<dbReference type="Pfam" id="PF00912">
    <property type="entry name" value="Transgly"/>
    <property type="match status" value="1"/>
</dbReference>
<keyword evidence="16" id="KW-0735">Signal-anchor</keyword>
<feature type="region of interest" description="Disordered" evidence="26">
    <location>
        <begin position="81"/>
        <end position="117"/>
    </location>
</feature>
<dbReference type="InterPro" id="IPR050396">
    <property type="entry name" value="Glycosyltr_51/Transpeptidase"/>
</dbReference>
<evidence type="ECO:0000256" key="20">
    <source>
        <dbReference type="ARBA" id="ARBA00023251"/>
    </source>
</evidence>
<keyword evidence="17" id="KW-0573">Peptidoglycan synthesis</keyword>
<comment type="caution">
    <text evidence="31">The sequence shown here is derived from an EMBL/GenBank/DDBJ whole genome shotgun (WGS) entry which is preliminary data.</text>
</comment>
<evidence type="ECO:0000256" key="4">
    <source>
        <dbReference type="ARBA" id="ARBA00007739"/>
    </source>
</evidence>
<evidence type="ECO:0000256" key="9">
    <source>
        <dbReference type="ARBA" id="ARBA00022645"/>
    </source>
</evidence>
<keyword evidence="14" id="KW-0378">Hydrolase</keyword>
<evidence type="ECO:0000256" key="25">
    <source>
        <dbReference type="ARBA" id="ARBA00049902"/>
    </source>
</evidence>
<keyword evidence="10" id="KW-0645">Protease</keyword>
<keyword evidence="18 27" id="KW-1133">Transmembrane helix</keyword>
<dbReference type="PANTHER" id="PTHR32282:SF27">
    <property type="entry name" value="PENICILLIN-BINDING PROTEIN 1A"/>
    <property type="match status" value="1"/>
</dbReference>
<keyword evidence="8" id="KW-0997">Cell inner membrane</keyword>
<evidence type="ECO:0000256" key="13">
    <source>
        <dbReference type="ARBA" id="ARBA00022692"/>
    </source>
</evidence>
<evidence type="ECO:0000256" key="21">
    <source>
        <dbReference type="ARBA" id="ARBA00023268"/>
    </source>
</evidence>
<dbReference type="Pfam" id="PF17092">
    <property type="entry name" value="PCB_OB"/>
    <property type="match status" value="1"/>
</dbReference>
<evidence type="ECO:0000313" key="32">
    <source>
        <dbReference type="Proteomes" id="UP001560685"/>
    </source>
</evidence>
<comment type="subcellular location">
    <subcellularLocation>
        <location evidence="1">Cell inner membrane</location>
        <topology evidence="1">Single-pass type II membrane protein</topology>
    </subcellularLocation>
</comment>
<evidence type="ECO:0000256" key="15">
    <source>
        <dbReference type="ARBA" id="ARBA00022960"/>
    </source>
</evidence>
<evidence type="ECO:0000256" key="1">
    <source>
        <dbReference type="ARBA" id="ARBA00004249"/>
    </source>
</evidence>
<proteinExistence type="inferred from homology"/>
<feature type="domain" description="Penicillin-binding protein transpeptidase" evidence="28">
    <location>
        <begin position="567"/>
        <end position="858"/>
    </location>
</feature>
<dbReference type="InterPro" id="IPR031376">
    <property type="entry name" value="PCB_OB"/>
</dbReference>
<feature type="compositionally biased region" description="Low complexity" evidence="26">
    <location>
        <begin position="87"/>
        <end position="106"/>
    </location>
</feature>
<keyword evidence="22" id="KW-0961">Cell wall biogenesis/degradation</keyword>
<dbReference type="EMBL" id="JBEHZE010000001">
    <property type="protein sequence ID" value="MEX6633901.1"/>
    <property type="molecule type" value="Genomic_DNA"/>
</dbReference>
<dbReference type="InterPro" id="IPR036950">
    <property type="entry name" value="PBP_transglycosylase"/>
</dbReference>
<keyword evidence="19 27" id="KW-0472">Membrane</keyword>
<protein>
    <recommendedName>
        <fullName evidence="6">Penicillin-binding protein 1A</fullName>
        <ecNumber evidence="24">2.4.99.28</ecNumber>
        <ecNumber evidence="5">3.4.16.4</ecNumber>
    </recommendedName>
</protein>
<dbReference type="EC" id="2.4.99.28" evidence="24"/>
<dbReference type="NCBIfam" id="TIGR02074">
    <property type="entry name" value="PBP_1a_fam"/>
    <property type="match status" value="1"/>
</dbReference>
<evidence type="ECO:0000259" key="28">
    <source>
        <dbReference type="Pfam" id="PF00905"/>
    </source>
</evidence>
<sequence>MSDHKDDRPENKSREEFSRPVRGNRNKTEETSPDHSIVDDEEPIEHDMFHADDTPESDYDENEIVLGDLDEDYDEDVVLSEDDEAKAPPLAAPLAATKRSAATTAPPKKKRKKTGSNDGGGAIGVVLRLIGLALAIGALGVIGVAGFSAWYLNKLNQDLPDYQALANYAPPVTTRVYAGDGSLVAEFARERRLFVPIESMPDHVKYAFVSAEDKTFYDHGGIDLRGITRAQLSNISNVLRGRRLEGGSTITQQVAKNFLLTSEQKVERKLREMLIARKMERTYTKDHILELYLNEIYLGNRSYGVAAAALNYFDKSLGDLTIAEASYLAAITKGPSNYHPINNEARAVERRNWVIGRLLDDGRISAEDAAEAQAQPLGAQIAPPLGARDWTMEYFAEEVRKQIVELYGVEALYDGGLSVRTSVDPNLQKKAGDALRRWLVKYDQRHGWRGPISTLDIDENWPEVFTEEIDDLRNARKVSDDMAPWRPALVLATSKETAKIGFPDGAEATIPLEQLTWARQYISANDLGEEITSVAAVLNKGDVVYVERIEEGVEVYGLRQAPAVNGGLIAIDPHTGRVVAMVGGFSFQLSEFNRAVQAERQPGSTFKPFVYSVALDSGYTPASIVLDAPFVAPSLDSWYKPGNYIAGRYYGESTLRLGIEQSRNAMTARLAQDLGIGRIIDYVSKFNLSDSLPRELAISLGAGETTLMRITAGYSVFVNGGKSVDPVFIDRIQDRTGKTIYKRDTRSCPSCNADYWSGQLEPQLPETRKQVIDPRTAYQVTSLLEGVVIRGTGSAVRRATNKPLAGKTGTTNDYKDAWFVGFSPDLAAGVYVGFDMPQTLGQGEAGGTVAAPVFADFMVEALKDEAGIPFRVPSGVRLVRVNAKTGRPATGGDRNVILEAFKADDVIGADPTRDELSLDPLSAAPRSDTPKDELNGLY</sequence>
<evidence type="ECO:0000256" key="27">
    <source>
        <dbReference type="SAM" id="Phobius"/>
    </source>
</evidence>
<evidence type="ECO:0000256" key="6">
    <source>
        <dbReference type="ARBA" id="ARBA00018638"/>
    </source>
</evidence>
<dbReference type="Gene3D" id="3.40.710.10">
    <property type="entry name" value="DD-peptidase/beta-lactamase superfamily"/>
    <property type="match status" value="2"/>
</dbReference>
<evidence type="ECO:0000256" key="23">
    <source>
        <dbReference type="ARBA" id="ARBA00034000"/>
    </source>
</evidence>
<evidence type="ECO:0000256" key="22">
    <source>
        <dbReference type="ARBA" id="ARBA00023316"/>
    </source>
</evidence>
<feature type="transmembrane region" description="Helical" evidence="27">
    <location>
        <begin position="119"/>
        <end position="152"/>
    </location>
</feature>
<keyword evidence="12" id="KW-0808">Transferase</keyword>
<evidence type="ECO:0000256" key="5">
    <source>
        <dbReference type="ARBA" id="ARBA00012448"/>
    </source>
</evidence>
<dbReference type="Proteomes" id="UP001560685">
    <property type="component" value="Unassembled WGS sequence"/>
</dbReference>
<keyword evidence="11" id="KW-0328">Glycosyltransferase</keyword>
<gene>
    <name evidence="31" type="ORF">ABFZ84_10110</name>
</gene>
<keyword evidence="7" id="KW-1003">Cell membrane</keyword>
<evidence type="ECO:0000259" key="29">
    <source>
        <dbReference type="Pfam" id="PF00912"/>
    </source>
</evidence>
<evidence type="ECO:0000256" key="18">
    <source>
        <dbReference type="ARBA" id="ARBA00022989"/>
    </source>
</evidence>
<name>A0ABV3Z908_9PROT</name>
<reference evidence="31 32" key="1">
    <citation type="submission" date="2024-05" db="EMBL/GenBank/DDBJ databases">
        <title>Three bacterial strains, DH-69, EH-24, and ECK-19 isolated from coastal sediments.</title>
        <authorList>
            <person name="Ye Y.-Q."/>
            <person name="Du Z.-J."/>
        </authorList>
    </citation>
    <scope>NUCLEOTIDE SEQUENCE [LARGE SCALE GENOMIC DNA]</scope>
    <source>
        <strain evidence="31 32">ECK-19</strain>
    </source>
</reference>
<keyword evidence="15" id="KW-0133">Cell shape</keyword>
<evidence type="ECO:0000256" key="7">
    <source>
        <dbReference type="ARBA" id="ARBA00022475"/>
    </source>
</evidence>
<evidence type="ECO:0000256" key="17">
    <source>
        <dbReference type="ARBA" id="ARBA00022984"/>
    </source>
</evidence>
<dbReference type="SUPFAM" id="SSF53955">
    <property type="entry name" value="Lysozyme-like"/>
    <property type="match status" value="1"/>
</dbReference>
<evidence type="ECO:0000259" key="30">
    <source>
        <dbReference type="Pfam" id="PF17092"/>
    </source>
</evidence>
<feature type="compositionally biased region" description="Basic and acidic residues" evidence="26">
    <location>
        <begin position="928"/>
        <end position="938"/>
    </location>
</feature>
<comment type="catalytic activity">
    <reaction evidence="25">
        <text>[GlcNAc-(1-&gt;4)-Mur2Ac(oyl-L-Ala-gamma-D-Glu-L-Lys-D-Ala-D-Ala)](n)-di-trans,octa-cis-undecaprenyl diphosphate + beta-D-GlcNAc-(1-&gt;4)-Mur2Ac(oyl-L-Ala-gamma-D-Glu-L-Lys-D-Ala-D-Ala)-di-trans,octa-cis-undecaprenyl diphosphate = [GlcNAc-(1-&gt;4)-Mur2Ac(oyl-L-Ala-gamma-D-Glu-L-Lys-D-Ala-D-Ala)](n+1)-di-trans,octa-cis-undecaprenyl diphosphate + di-trans,octa-cis-undecaprenyl diphosphate + H(+)</text>
        <dbReference type="Rhea" id="RHEA:23708"/>
        <dbReference type="Rhea" id="RHEA-COMP:9602"/>
        <dbReference type="Rhea" id="RHEA-COMP:9603"/>
        <dbReference type="ChEBI" id="CHEBI:15378"/>
        <dbReference type="ChEBI" id="CHEBI:58405"/>
        <dbReference type="ChEBI" id="CHEBI:60033"/>
        <dbReference type="ChEBI" id="CHEBI:78435"/>
        <dbReference type="EC" id="2.4.99.28"/>
    </reaction>
</comment>
<dbReference type="InterPro" id="IPR001460">
    <property type="entry name" value="PCN-bd_Tpept"/>
</dbReference>
<evidence type="ECO:0000256" key="16">
    <source>
        <dbReference type="ARBA" id="ARBA00022968"/>
    </source>
</evidence>
<organism evidence="31 32">
    <name type="scientific">Hyphococcus lacteus</name>
    <dbReference type="NCBI Taxonomy" id="3143536"/>
    <lineage>
        <taxon>Bacteria</taxon>
        <taxon>Pseudomonadati</taxon>
        <taxon>Pseudomonadota</taxon>
        <taxon>Alphaproteobacteria</taxon>
        <taxon>Parvularculales</taxon>
        <taxon>Parvularculaceae</taxon>
        <taxon>Hyphococcus</taxon>
    </lineage>
</organism>
<dbReference type="Gene3D" id="1.10.3810.10">
    <property type="entry name" value="Biosynthetic peptidoglycan transglycosylase-like"/>
    <property type="match status" value="1"/>
</dbReference>
<evidence type="ECO:0000256" key="10">
    <source>
        <dbReference type="ARBA" id="ARBA00022670"/>
    </source>
</evidence>
<evidence type="ECO:0000313" key="31">
    <source>
        <dbReference type="EMBL" id="MEX6633901.1"/>
    </source>
</evidence>
<evidence type="ECO:0000256" key="14">
    <source>
        <dbReference type="ARBA" id="ARBA00022801"/>
    </source>
</evidence>
<comment type="similarity">
    <text evidence="4">In the N-terminal section; belongs to the glycosyltransferase 51 family.</text>
</comment>
<feature type="compositionally biased region" description="Acidic residues" evidence="26">
    <location>
        <begin position="54"/>
        <end position="64"/>
    </location>
</feature>
<evidence type="ECO:0000256" key="19">
    <source>
        <dbReference type="ARBA" id="ARBA00023136"/>
    </source>
</evidence>
<dbReference type="Pfam" id="PF00905">
    <property type="entry name" value="Transpeptidase"/>
    <property type="match status" value="1"/>
</dbReference>
<dbReference type="SUPFAM" id="SSF56601">
    <property type="entry name" value="beta-lactamase/transpeptidase-like"/>
    <property type="match status" value="1"/>
</dbReference>
<feature type="domain" description="Penicillin-binding protein OB-like" evidence="30">
    <location>
        <begin position="448"/>
        <end position="564"/>
    </location>
</feature>
<keyword evidence="32" id="KW-1185">Reference proteome</keyword>
<dbReference type="InterPro" id="IPR001264">
    <property type="entry name" value="Glyco_trans_51"/>
</dbReference>
<dbReference type="InterPro" id="IPR012338">
    <property type="entry name" value="Beta-lactam/transpept-like"/>
</dbReference>
<evidence type="ECO:0000256" key="8">
    <source>
        <dbReference type="ARBA" id="ARBA00022519"/>
    </source>
</evidence>
<evidence type="ECO:0000256" key="24">
    <source>
        <dbReference type="ARBA" id="ARBA00044770"/>
    </source>
</evidence>
<evidence type="ECO:0000256" key="12">
    <source>
        <dbReference type="ARBA" id="ARBA00022679"/>
    </source>
</evidence>
<dbReference type="EC" id="3.4.16.4" evidence="5"/>
<comment type="pathway">
    <text evidence="2">Cell wall biogenesis; peptidoglycan biosynthesis.</text>
</comment>
<keyword evidence="20" id="KW-0046">Antibiotic resistance</keyword>
<feature type="region of interest" description="Disordered" evidence="26">
    <location>
        <begin position="912"/>
        <end position="938"/>
    </location>
</feature>
<evidence type="ECO:0000256" key="11">
    <source>
        <dbReference type="ARBA" id="ARBA00022676"/>
    </source>
</evidence>
<keyword evidence="13 27" id="KW-0812">Transmembrane</keyword>
<dbReference type="InterPro" id="IPR023346">
    <property type="entry name" value="Lysozyme-like_dom_sf"/>
</dbReference>
<keyword evidence="21" id="KW-0511">Multifunctional enzyme</keyword>
<feature type="compositionally biased region" description="Basic and acidic residues" evidence="26">
    <location>
        <begin position="26"/>
        <end position="38"/>
    </location>
</feature>
<accession>A0ABV3Z908</accession>
<keyword evidence="9" id="KW-0121">Carboxypeptidase</keyword>
<evidence type="ECO:0000256" key="26">
    <source>
        <dbReference type="SAM" id="MobiDB-lite"/>
    </source>
</evidence>
<feature type="region of interest" description="Disordered" evidence="26">
    <location>
        <begin position="1"/>
        <end position="64"/>
    </location>
</feature>
<feature type="domain" description="Glycosyl transferase family 51" evidence="29">
    <location>
        <begin position="181"/>
        <end position="357"/>
    </location>
</feature>
<evidence type="ECO:0000256" key="2">
    <source>
        <dbReference type="ARBA" id="ARBA00004752"/>
    </source>
</evidence>
<comment type="catalytic activity">
    <reaction evidence="23">
        <text>Preferential cleavage: (Ac)2-L-Lys-D-Ala-|-D-Ala. Also transpeptidation of peptidyl-alanyl moieties that are N-acyl substituents of D-alanine.</text>
        <dbReference type="EC" id="3.4.16.4"/>
    </reaction>
</comment>
<comment type="similarity">
    <text evidence="3">In the C-terminal section; belongs to the transpeptidase family.</text>
</comment>
<feature type="compositionally biased region" description="Basic and acidic residues" evidence="26">
    <location>
        <begin position="1"/>
        <end position="19"/>
    </location>
</feature>
<evidence type="ECO:0000256" key="3">
    <source>
        <dbReference type="ARBA" id="ARBA00007090"/>
    </source>
</evidence>
<dbReference type="PANTHER" id="PTHR32282">
    <property type="entry name" value="BINDING PROTEIN TRANSPEPTIDASE, PUTATIVE-RELATED"/>
    <property type="match status" value="1"/>
</dbReference>